<dbReference type="GO" id="GO:0051213">
    <property type="term" value="F:dioxygenase activity"/>
    <property type="evidence" value="ECO:0007669"/>
    <property type="project" value="UniProtKB-KW"/>
</dbReference>
<keyword evidence="8" id="KW-1185">Reference proteome</keyword>
<dbReference type="Gene3D" id="2.60.40.10">
    <property type="entry name" value="Immunoglobulins"/>
    <property type="match status" value="4"/>
</dbReference>
<proteinExistence type="predicted"/>
<dbReference type="SUPFAM" id="SSF117074">
    <property type="entry name" value="Hypothetical protein PA1324"/>
    <property type="match status" value="1"/>
</dbReference>
<evidence type="ECO:0000313" key="7">
    <source>
        <dbReference type="EMBL" id="MBB4666162.1"/>
    </source>
</evidence>
<dbReference type="InterPro" id="IPR013784">
    <property type="entry name" value="Carb-bd-like_fold"/>
</dbReference>
<accession>A0A7W7BNY5</accession>
<dbReference type="GO" id="GO:0005975">
    <property type="term" value="P:carbohydrate metabolic process"/>
    <property type="evidence" value="ECO:0007669"/>
    <property type="project" value="UniProtKB-ARBA"/>
</dbReference>
<dbReference type="SUPFAM" id="SSF49464">
    <property type="entry name" value="Carboxypeptidase regulatory domain-like"/>
    <property type="match status" value="1"/>
</dbReference>
<comment type="catalytic activity">
    <reaction evidence="1">
        <text>Endohydrolysis of (1-&gt;4)-alpha-D-glucosidic linkages in polysaccharides containing three or more (1-&gt;4)-alpha-linked D-glucose units.</text>
        <dbReference type="EC" id="3.2.1.1"/>
    </reaction>
</comment>
<dbReference type="RefSeq" id="WP_184215533.1">
    <property type="nucleotide sequence ID" value="NZ_JACHMD010000001.1"/>
</dbReference>
<dbReference type="SUPFAM" id="SSF49478">
    <property type="entry name" value="Cna protein B-type domain"/>
    <property type="match status" value="1"/>
</dbReference>
<dbReference type="Gene3D" id="2.60.40.1120">
    <property type="entry name" value="Carboxypeptidase-like, regulatory domain"/>
    <property type="match status" value="4"/>
</dbReference>
<dbReference type="Proteomes" id="UP000573729">
    <property type="component" value="Unassembled WGS sequence"/>
</dbReference>
<feature type="region of interest" description="Disordered" evidence="5">
    <location>
        <begin position="62"/>
        <end position="147"/>
    </location>
</feature>
<feature type="chain" id="PRO_5030593048" description="alpha-amylase" evidence="6">
    <location>
        <begin position="35"/>
        <end position="1972"/>
    </location>
</feature>
<dbReference type="Pfam" id="PF13620">
    <property type="entry name" value="CarboxypepD_reg"/>
    <property type="match status" value="7"/>
</dbReference>
<keyword evidence="7" id="KW-0223">Dioxygenase</keyword>
<dbReference type="EC" id="3.2.1.1" evidence="2"/>
<dbReference type="InterPro" id="IPR013783">
    <property type="entry name" value="Ig-like_fold"/>
</dbReference>
<evidence type="ECO:0000256" key="6">
    <source>
        <dbReference type="SAM" id="SignalP"/>
    </source>
</evidence>
<organism evidence="7 8">
    <name type="scientific">Microbacterium marinum</name>
    <dbReference type="NCBI Taxonomy" id="421115"/>
    <lineage>
        <taxon>Bacteria</taxon>
        <taxon>Bacillati</taxon>
        <taxon>Actinomycetota</taxon>
        <taxon>Actinomycetes</taxon>
        <taxon>Micrococcales</taxon>
        <taxon>Microbacteriaceae</taxon>
        <taxon>Microbacterium</taxon>
    </lineage>
</organism>
<evidence type="ECO:0000256" key="3">
    <source>
        <dbReference type="ARBA" id="ARBA00022729"/>
    </source>
</evidence>
<dbReference type="GO" id="GO:0004556">
    <property type="term" value="F:alpha-amylase activity"/>
    <property type="evidence" value="ECO:0007669"/>
    <property type="project" value="UniProtKB-EC"/>
</dbReference>
<evidence type="ECO:0000256" key="2">
    <source>
        <dbReference type="ARBA" id="ARBA00012595"/>
    </source>
</evidence>
<evidence type="ECO:0000256" key="5">
    <source>
        <dbReference type="SAM" id="MobiDB-lite"/>
    </source>
</evidence>
<protein>
    <recommendedName>
        <fullName evidence="2">alpha-amylase</fullName>
        <ecNumber evidence="2">3.2.1.1</ecNumber>
    </recommendedName>
    <alternativeName>
        <fullName evidence="4">1,4-alpha-D-glucan glucanohydrolase</fullName>
    </alternativeName>
</protein>
<dbReference type="InterPro" id="IPR008969">
    <property type="entry name" value="CarboxyPept-like_regulatory"/>
</dbReference>
<feature type="signal peptide" evidence="6">
    <location>
        <begin position="1"/>
        <end position="34"/>
    </location>
</feature>
<evidence type="ECO:0000313" key="8">
    <source>
        <dbReference type="Proteomes" id="UP000573729"/>
    </source>
</evidence>
<sequence length="1972" mass="202504">MRARRTVLSRWIATTTIWAIAAAGMVLAPQAAVAATPDTSDTSVSMTVDTDGTVVMDAEAGDEAEVEVSAPGEVEVEDAAPGEGEEAAPEPAPTPSESVAEEVAPLPAPTPSETEIADPAEDVAPTTDPSIDDAPTRAGPDARVMASDSTGSISGVVLDPDGNPVADVYVALYVGDDEWDSWGTYTSESGVFTFTDLYAGTYVVGASAAWDSDYFDVWSGGAANRSDAEPLDVAPGATVSDVTLQFTRSAVIAGTVTDDHGAPVPDASVDLYRWDAEWEGWWDQVDRRSTDSAGAFRFARLEPGEYTLRTSTDAAIGLQTEWWDGAARKADATRIVVEGVETHDGLVVSLVPGASLSGTVTAPAGMSAESDISVYVHDGESWEHAASTWSEDGTYRIGGLPAGEYRVVAQPYDGRLLTRWWDGATTREDATSIDLASTDTVTGIDIALPRGASIAGTVTNQSGTAAANVRVSALVERDADSESPWWESVASAWTAEDGTYVLTGLEPGTYTLRFTPDDDVNLLQEWWDDASSETDAATFSVHAGATLTGYDAALRRGASIAGTVKTAAGAPVAASVTLYRVVTDDDGTYQNSVRWLSTDETGAFSAAGLAAGDYTLRIQPEDAAYATQWWDGESFSHTAETFTLAAEGTRTGLAVRVVAAASISGVVTGPGGTPIEGASVSASISGGDWYDTVASAETDADGRYTLTGLPPGSYAVYAESSATDHIGEWWTDATSFETATKVPLTAGAAKTGVDMRLAQGGRIEGVVSDADGPIADAYVRLYEWRSGEWQRTQSRWSDESGTYAFTSVPAGTYTLRFTDEGGRGLAPEWWDDAESEADAERIEVSPGSRVTDVDATLAPGASLSGRVLDPTGAGVAGATVRATWDAPEGWTESETTTTDDTGAWTFRGLASGEYTLSFTAPAEASLISEWWSDAATRDDATPIALARGEAVTGLDARLAKGASIAGRVTGPGVADNVAVQLYRQDERFPSWVAEVRTDAEGRYLFGGLTAGTYSMEFVPDSDVNLVSAWSGGAPTSDDAATITVGAIESVTGRDIRLVAGATLSGTLTGPGGVPILGRVSVESDDRYRSTWTADDGTWTVTGLAADDYLVQFRADYGVNLVSEWWENAGTRETATVVPLTGGATRVLNASLVTGATISGTVTNAAGNPIEDAFVEVYARVDGLLQYVSNTETAADGSYVLAGLPAGTYLVSFSGEYLQNYVSEWWDDAATDATSTAITLASGASLAGVDAALAVGAAISGTLLRDGGGTLEDGWVEAYRREGDRWVFAGSASLDETGSYLINGLPAGTYTLQFSGYVTEHVWEWWDDQPNLETANSFALTAGASRTGVDAQLAAPLASATPTIAGTPQVGATLTLRPGTWQSGATLQYRWYADDDEIVGATALTFVPTSAHAGKRISASVTGALAGYASVTRWTEYSEAVAGGVLTAPVPTISGTVAVGSTLTAKPGTWTEGTALTYQWSVGGSSVAGATSATFTIPASAVGKTITVTVSGSLAGYASVSKTSAATAAVPLQVLTAPTPTISGTVEVGSTLTAKPGTWTEGTALTYQWSVAGTAVSGATSATFTVPASAVGKTITVTVTGSLAGYASVSKTSAATAAVPLQVLTAPTPTISGTVEVGSTLTATPGTWTEGAVLTYEWSVADATVSGATSATFVVPASAVGKTITVTVTGSLAGYASVSKTSAATAAVPLQALTAPTPTISGTVKVGSTLTAKPGTWTTGTTLKYQWSVAGTAVAGATSATFTVPASSVGKTITVTVSGSLDGYASASKTSAATAAVPLQALTAPTPTISGTPVIGSTLTAKPGTWTKGTKLAYQWLAGGKAISGATKSTYKVTSGAANKTITVRVTGSLTGYTTTSKTSKATAAVLKTATPKISGTAKVGSTLTAKPGTWTSKTTFAYQWYANGKAISKATKVTYKIPKSLAGKKITVKVTGKKSGYASAAKTSAATGSIKR</sequence>
<comment type="caution">
    <text evidence="7">The sequence shown here is derived from an EMBL/GenBank/DDBJ whole genome shotgun (WGS) entry which is preliminary data.</text>
</comment>
<keyword evidence="3 6" id="KW-0732">Signal</keyword>
<dbReference type="InterPro" id="IPR051417">
    <property type="entry name" value="SDr/BOS_complex"/>
</dbReference>
<name>A0A7W7BNY5_9MICO</name>
<evidence type="ECO:0000256" key="4">
    <source>
        <dbReference type="ARBA" id="ARBA00030238"/>
    </source>
</evidence>
<dbReference type="GO" id="GO:0030246">
    <property type="term" value="F:carbohydrate binding"/>
    <property type="evidence" value="ECO:0007669"/>
    <property type="project" value="InterPro"/>
</dbReference>
<dbReference type="EMBL" id="JACHMD010000001">
    <property type="protein sequence ID" value="MBB4666162.1"/>
    <property type="molecule type" value="Genomic_DNA"/>
</dbReference>
<keyword evidence="7" id="KW-0560">Oxidoreductase</keyword>
<reference evidence="7 8" key="1">
    <citation type="submission" date="2020-08" db="EMBL/GenBank/DDBJ databases">
        <title>Sequencing the genomes of 1000 actinobacteria strains.</title>
        <authorList>
            <person name="Klenk H.-P."/>
        </authorList>
    </citation>
    <scope>NUCLEOTIDE SEQUENCE [LARGE SCALE GENOMIC DNA]</scope>
    <source>
        <strain evidence="7 8">DSM 24947</strain>
    </source>
</reference>
<feature type="compositionally biased region" description="Acidic residues" evidence="5">
    <location>
        <begin position="74"/>
        <end position="88"/>
    </location>
</feature>
<dbReference type="SUPFAM" id="SSF49452">
    <property type="entry name" value="Starch-binding domain-like"/>
    <property type="match status" value="6"/>
</dbReference>
<gene>
    <name evidence="7" type="ORF">BKA24_000871</name>
</gene>
<dbReference type="Gene3D" id="2.60.40.2700">
    <property type="match status" value="7"/>
</dbReference>
<dbReference type="PANTHER" id="PTHR23303">
    <property type="entry name" value="CARBOXYPEPTIDASE REGULATORY REGION-CONTAINING"/>
    <property type="match status" value="1"/>
</dbReference>
<evidence type="ECO:0000256" key="1">
    <source>
        <dbReference type="ARBA" id="ARBA00000548"/>
    </source>
</evidence>
<dbReference type="PANTHER" id="PTHR23303:SF14">
    <property type="entry name" value="BOS COMPLEX SUBUNIT NOMO1-RELATED"/>
    <property type="match status" value="1"/>
</dbReference>